<evidence type="ECO:0000256" key="1">
    <source>
        <dbReference type="SAM" id="MobiDB-lite"/>
    </source>
</evidence>
<dbReference type="OrthoDB" id="10626793at2759"/>
<feature type="region of interest" description="Disordered" evidence="1">
    <location>
        <begin position="51"/>
        <end position="75"/>
    </location>
</feature>
<dbReference type="HOGENOM" id="CLU_2671997_0_0_1"/>
<gene>
    <name evidence="2" type="ORF">PISMIDRAFT_688292</name>
</gene>
<keyword evidence="3" id="KW-1185">Reference proteome</keyword>
<dbReference type="Proteomes" id="UP000054018">
    <property type="component" value="Unassembled WGS sequence"/>
</dbReference>
<dbReference type="EMBL" id="KN833966">
    <property type="protein sequence ID" value="KIK13924.1"/>
    <property type="molecule type" value="Genomic_DNA"/>
</dbReference>
<dbReference type="AlphaFoldDB" id="A0A0C9YJF8"/>
<sequence>MEATHVIPFPPTSRPYLSAETHPPARPCGQTHDMDLPFLHDHTAKVILGTQLPRPTSTVHQQDRSPRRLLLSHYP</sequence>
<accession>A0A0C9YJF8</accession>
<feature type="region of interest" description="Disordered" evidence="1">
    <location>
        <begin position="1"/>
        <end position="35"/>
    </location>
</feature>
<reference evidence="3" key="2">
    <citation type="submission" date="2015-01" db="EMBL/GenBank/DDBJ databases">
        <title>Evolutionary Origins and Diversification of the Mycorrhizal Mutualists.</title>
        <authorList>
            <consortium name="DOE Joint Genome Institute"/>
            <consortium name="Mycorrhizal Genomics Consortium"/>
            <person name="Kohler A."/>
            <person name="Kuo A."/>
            <person name="Nagy L.G."/>
            <person name="Floudas D."/>
            <person name="Copeland A."/>
            <person name="Barry K.W."/>
            <person name="Cichocki N."/>
            <person name="Veneault-Fourrey C."/>
            <person name="LaButti K."/>
            <person name="Lindquist E.A."/>
            <person name="Lipzen A."/>
            <person name="Lundell T."/>
            <person name="Morin E."/>
            <person name="Murat C."/>
            <person name="Riley R."/>
            <person name="Ohm R."/>
            <person name="Sun H."/>
            <person name="Tunlid A."/>
            <person name="Henrissat B."/>
            <person name="Grigoriev I.V."/>
            <person name="Hibbett D.S."/>
            <person name="Martin F."/>
        </authorList>
    </citation>
    <scope>NUCLEOTIDE SEQUENCE [LARGE SCALE GENOMIC DNA]</scope>
    <source>
        <strain evidence="3">441</strain>
    </source>
</reference>
<proteinExistence type="predicted"/>
<reference evidence="2 3" key="1">
    <citation type="submission" date="2014-04" db="EMBL/GenBank/DDBJ databases">
        <authorList>
            <consortium name="DOE Joint Genome Institute"/>
            <person name="Kuo A."/>
            <person name="Kohler A."/>
            <person name="Costa M.D."/>
            <person name="Nagy L.G."/>
            <person name="Floudas D."/>
            <person name="Copeland A."/>
            <person name="Barry K.W."/>
            <person name="Cichocki N."/>
            <person name="Veneault-Fourrey C."/>
            <person name="LaButti K."/>
            <person name="Lindquist E.A."/>
            <person name="Lipzen A."/>
            <person name="Lundell T."/>
            <person name="Morin E."/>
            <person name="Murat C."/>
            <person name="Sun H."/>
            <person name="Tunlid A."/>
            <person name="Henrissat B."/>
            <person name="Grigoriev I.V."/>
            <person name="Hibbett D.S."/>
            <person name="Martin F."/>
            <person name="Nordberg H.P."/>
            <person name="Cantor M.N."/>
            <person name="Hua S.X."/>
        </authorList>
    </citation>
    <scope>NUCLEOTIDE SEQUENCE [LARGE SCALE GENOMIC DNA]</scope>
    <source>
        <strain evidence="2 3">441</strain>
    </source>
</reference>
<evidence type="ECO:0000313" key="2">
    <source>
        <dbReference type="EMBL" id="KIK13924.1"/>
    </source>
</evidence>
<feature type="non-terminal residue" evidence="2">
    <location>
        <position position="1"/>
    </location>
</feature>
<organism evidence="2 3">
    <name type="scientific">Pisolithus microcarpus 441</name>
    <dbReference type="NCBI Taxonomy" id="765257"/>
    <lineage>
        <taxon>Eukaryota</taxon>
        <taxon>Fungi</taxon>
        <taxon>Dikarya</taxon>
        <taxon>Basidiomycota</taxon>
        <taxon>Agaricomycotina</taxon>
        <taxon>Agaricomycetes</taxon>
        <taxon>Agaricomycetidae</taxon>
        <taxon>Boletales</taxon>
        <taxon>Sclerodermatineae</taxon>
        <taxon>Pisolithaceae</taxon>
        <taxon>Pisolithus</taxon>
    </lineage>
</organism>
<evidence type="ECO:0000313" key="3">
    <source>
        <dbReference type="Proteomes" id="UP000054018"/>
    </source>
</evidence>
<protein>
    <submittedName>
        <fullName evidence="2">Uncharacterized protein</fullName>
    </submittedName>
</protein>
<name>A0A0C9YJF8_9AGAM</name>